<feature type="region of interest" description="Disordered" evidence="1">
    <location>
        <begin position="131"/>
        <end position="328"/>
    </location>
</feature>
<reference evidence="2 3" key="1">
    <citation type="journal article" name="Front. Microbiol.">
        <title>Sugar Metabolism of the First Thermophilic Planctomycete Thermogutta terrifontis: Comparative Genomic and Transcriptomic Approaches.</title>
        <authorList>
            <person name="Elcheninov A.G."/>
            <person name="Menzel P."/>
            <person name="Gudbergsdottir S.R."/>
            <person name="Slesarev A.I."/>
            <person name="Kadnikov V.V."/>
            <person name="Krogh A."/>
            <person name="Bonch-Osmolovskaya E.A."/>
            <person name="Peng X."/>
            <person name="Kublanov I.V."/>
        </authorList>
    </citation>
    <scope>NUCLEOTIDE SEQUENCE [LARGE SCALE GENOMIC DNA]</scope>
    <source>
        <strain evidence="2 3">R1</strain>
    </source>
</reference>
<feature type="region of interest" description="Disordered" evidence="1">
    <location>
        <begin position="55"/>
        <end position="79"/>
    </location>
</feature>
<feature type="compositionally biased region" description="Basic and acidic residues" evidence="1">
    <location>
        <begin position="96"/>
        <end position="105"/>
    </location>
</feature>
<evidence type="ECO:0000313" key="2">
    <source>
        <dbReference type="EMBL" id="ASV74385.1"/>
    </source>
</evidence>
<evidence type="ECO:0000256" key="1">
    <source>
        <dbReference type="SAM" id="MobiDB-lite"/>
    </source>
</evidence>
<keyword evidence="3" id="KW-1185">Reference proteome</keyword>
<dbReference type="RefSeq" id="WP_095414725.1">
    <property type="nucleotide sequence ID" value="NZ_CP018477.1"/>
</dbReference>
<dbReference type="AlphaFoldDB" id="A0A286REI7"/>
<feature type="compositionally biased region" description="Basic and acidic residues" evidence="1">
    <location>
        <begin position="287"/>
        <end position="316"/>
    </location>
</feature>
<feature type="region of interest" description="Disordered" evidence="1">
    <location>
        <begin position="96"/>
        <end position="118"/>
    </location>
</feature>
<proteinExistence type="predicted"/>
<accession>A0A286REI7</accession>
<feature type="compositionally biased region" description="Polar residues" evidence="1">
    <location>
        <begin position="318"/>
        <end position="328"/>
    </location>
</feature>
<dbReference type="KEGG" id="ttf:THTE_1783"/>
<evidence type="ECO:0000313" key="3">
    <source>
        <dbReference type="Proteomes" id="UP000215086"/>
    </source>
</evidence>
<organism evidence="2 3">
    <name type="scientific">Thermogutta terrifontis</name>
    <dbReference type="NCBI Taxonomy" id="1331910"/>
    <lineage>
        <taxon>Bacteria</taxon>
        <taxon>Pseudomonadati</taxon>
        <taxon>Planctomycetota</taxon>
        <taxon>Planctomycetia</taxon>
        <taxon>Pirellulales</taxon>
        <taxon>Thermoguttaceae</taxon>
        <taxon>Thermogutta</taxon>
    </lineage>
</organism>
<feature type="compositionally biased region" description="Polar residues" evidence="1">
    <location>
        <begin position="272"/>
        <end position="286"/>
    </location>
</feature>
<sequence length="328" mass="35087">MRRDPYWAAVGLCVLCSIFWNDLTPNRAGERGTTPPVVQLVSGNGPATFSAVGAEAPEPSDLAEAGSFPGARRAGPESLRERLWARREALREWRDRSRETMRNDSQRSSAPVGERGAELRKRLEDIVQQLRQRIAGSSPAPRAEGLGMPEERFPPTFQAAPGAGKSDAPQTAKPDPSNQSAPMGPELVIPGTAPVIQSARLADGSGPSKPEQSAAGSQIPDKPVAAQPTGQVKQSEPAAMANSEEKAESRSAPQSGLGGWFTGMSQLFGKPTLSSTGNGKVNPGSSDQKRQAERENRRESSAARPLEKRSLADIRRQILTQQQGGREK</sequence>
<gene>
    <name evidence="2" type="ORF">THTE_1783</name>
</gene>
<protein>
    <submittedName>
        <fullName evidence="2">Uncharacterized protein</fullName>
    </submittedName>
</protein>
<dbReference type="EMBL" id="CP018477">
    <property type="protein sequence ID" value="ASV74385.1"/>
    <property type="molecule type" value="Genomic_DNA"/>
</dbReference>
<dbReference type="Proteomes" id="UP000215086">
    <property type="component" value="Chromosome"/>
</dbReference>
<name>A0A286REI7_9BACT</name>